<sequence length="377" mass="40743">MRLLGCLTFAYWLFGLVHCLIDVKPAQGTTVLEVAAPDEPQKTVWHKAIDASGPIDFRRLYTEASKAFNWVKTQPQPFTQNHYLLIAAFYDHKANKIFLSTILRGEYLKTVNKNAKNLAPVWSKARQKAPAGDAEDGAFYYREASFGPKIRAGFNYGDPVTGKPAGSMIVAWGAPGINANTVRHAKGKPFPLCGFCRPLSYALGVDFDGANPAEFGKNSPRPDPNVQRPKSAPPSLGRPGSPPNRPNSPAPNRPFSAPPHRPNSPPPKSAPISRIPRPVKTPPGSSPGSSYGGSFLNDVSPDQLNNAFGAKRPATSPPGSGQRKPKGPTSTPPSRIPLPLRPSPNSGSPSKKTKLGLLADEDFVGSVREYKRRSLWD</sequence>
<accession>A0ACA9TM21</accession>
<dbReference type="Proteomes" id="UP000836387">
    <property type="component" value="Unassembled WGS sequence"/>
</dbReference>
<dbReference type="EMBL" id="CADEHS020000005">
    <property type="protein sequence ID" value="CAG9941894.1"/>
    <property type="molecule type" value="Genomic_DNA"/>
</dbReference>
<evidence type="ECO:0000313" key="2">
    <source>
        <dbReference type="Proteomes" id="UP000836387"/>
    </source>
</evidence>
<keyword evidence="2" id="KW-1185">Reference proteome</keyword>
<protein>
    <submittedName>
        <fullName evidence="1">Uncharacterized protein</fullName>
    </submittedName>
</protein>
<gene>
    <name evidence="1" type="ORF">CRV2_00003330</name>
</gene>
<name>A0ACA9TM21_BIOOC</name>
<comment type="caution">
    <text evidence="1">The sequence shown here is derived from an EMBL/GenBank/DDBJ whole genome shotgun (WGS) entry which is preliminary data.</text>
</comment>
<organism evidence="1 2">
    <name type="scientific">Clonostachys rosea f. rosea IK726</name>
    <dbReference type="NCBI Taxonomy" id="1349383"/>
    <lineage>
        <taxon>Eukaryota</taxon>
        <taxon>Fungi</taxon>
        <taxon>Dikarya</taxon>
        <taxon>Ascomycota</taxon>
        <taxon>Pezizomycotina</taxon>
        <taxon>Sordariomycetes</taxon>
        <taxon>Hypocreomycetidae</taxon>
        <taxon>Hypocreales</taxon>
        <taxon>Bionectriaceae</taxon>
        <taxon>Clonostachys</taxon>
    </lineage>
</organism>
<reference evidence="1" key="1">
    <citation type="submission" date="2020-04" db="EMBL/GenBank/DDBJ databases">
        <authorList>
            <person name="Broberg M."/>
        </authorList>
    </citation>
    <scope>NUCLEOTIDE SEQUENCE</scope>
</reference>
<reference evidence="1" key="2">
    <citation type="submission" date="2021-10" db="EMBL/GenBank/DDBJ databases">
        <authorList>
            <person name="Piombo E."/>
        </authorList>
    </citation>
    <scope>NUCLEOTIDE SEQUENCE</scope>
</reference>
<evidence type="ECO:0000313" key="1">
    <source>
        <dbReference type="EMBL" id="CAG9941894.1"/>
    </source>
</evidence>
<proteinExistence type="predicted"/>